<dbReference type="PRINTS" id="PR00385">
    <property type="entry name" value="P450"/>
</dbReference>
<dbReference type="AlphaFoldDB" id="A0A1S8BG63"/>
<dbReference type="InterPro" id="IPR002401">
    <property type="entry name" value="Cyt_P450_E_grp-I"/>
</dbReference>
<dbReference type="InterPro" id="IPR001128">
    <property type="entry name" value="Cyt_P450"/>
</dbReference>
<dbReference type="Pfam" id="PF00067">
    <property type="entry name" value="p450"/>
    <property type="match status" value="1"/>
</dbReference>
<comment type="cofactor">
    <cofactor evidence="2">
        <name>heme</name>
        <dbReference type="ChEBI" id="CHEBI:30413"/>
    </cofactor>
</comment>
<dbReference type="GO" id="GO:0005506">
    <property type="term" value="F:iron ion binding"/>
    <property type="evidence" value="ECO:0007669"/>
    <property type="project" value="InterPro"/>
</dbReference>
<dbReference type="PANTHER" id="PTHR24305">
    <property type="entry name" value="CYTOCHROME P450"/>
    <property type="match status" value="1"/>
</dbReference>
<name>A0A1S8BG63_9PEZI</name>
<keyword evidence="2" id="KW-0408">Iron</keyword>
<keyword evidence="3" id="KW-0812">Transmembrane</keyword>
<dbReference type="EMBL" id="MSZU01000080">
    <property type="protein sequence ID" value="OMP86421.1"/>
    <property type="molecule type" value="Genomic_DNA"/>
</dbReference>
<evidence type="ECO:0000313" key="4">
    <source>
        <dbReference type="EMBL" id="OMP86421.1"/>
    </source>
</evidence>
<organism evidence="4 5">
    <name type="scientific">Diplodia seriata</name>
    <dbReference type="NCBI Taxonomy" id="420778"/>
    <lineage>
        <taxon>Eukaryota</taxon>
        <taxon>Fungi</taxon>
        <taxon>Dikarya</taxon>
        <taxon>Ascomycota</taxon>
        <taxon>Pezizomycotina</taxon>
        <taxon>Dothideomycetes</taxon>
        <taxon>Dothideomycetes incertae sedis</taxon>
        <taxon>Botryosphaeriales</taxon>
        <taxon>Botryosphaeriaceae</taxon>
        <taxon>Diplodia</taxon>
    </lineage>
</organism>
<dbReference type="GO" id="GO:0020037">
    <property type="term" value="F:heme binding"/>
    <property type="evidence" value="ECO:0007669"/>
    <property type="project" value="InterPro"/>
</dbReference>
<dbReference type="InterPro" id="IPR036396">
    <property type="entry name" value="Cyt_P450_sf"/>
</dbReference>
<dbReference type="FunFam" id="1.10.630.10:FF:000051">
    <property type="entry name" value="Cytochrome P450 monooxygenase (Fum15)"/>
    <property type="match status" value="1"/>
</dbReference>
<gene>
    <name evidence="4" type="ORF">BK809_0003591</name>
</gene>
<comment type="similarity">
    <text evidence="1">Belongs to the cytochrome P450 family.</text>
</comment>
<sequence length="553" mass="61903">MAIDLPLSAKLVLLSAPEALLVKQFISEQSLRVPITPIVLTLVAINFSLWAFYRVLIYPFFLSPFRHLPGPVPRYPIIANGPVVMSRPPGNEILNWIKTIPNDGLIRFRGFFNVDRIVPTHPRTIADVLVHNSYDFVKPTRLRSFLRRILGDGLIIVEGDEHRFQRKNIMPSFSFRHIKELYPVFWAKAVALTDAVAAEVQDDPVVEINHWSTKVTLDIIGLAALGSDFNALKNSDDPLVATYEEVLEPTREKAAFFTLHLLGLERIVKVLPWRINEVMRDTTARLKQICQQLLIDKKAAAKAEGEEQPKDILSVMMRSNLFGDDMLIDQLLTFLAAGHETTSSAFTWVCYLLAVHPTAQSRLRAEVIANLSSELSRPSSASAATLAERLENDMPYLNGVCHETTRLYPTVPVTLRDAVRDTHVGGQPVPRGTQVLLSPWAINRSPALWGPDAELFRPERWIDEDAVETGGCRRRANNHGGASSNYCLLTFLHGPRSCIGQRFAQAELRALVAAFVGRFEWSLAMDEKDVVPAGVVTTKPAHGMRLRVSRYQA</sequence>
<evidence type="ECO:0000256" key="3">
    <source>
        <dbReference type="SAM" id="Phobius"/>
    </source>
</evidence>
<reference evidence="4 5" key="1">
    <citation type="submission" date="2017-01" db="EMBL/GenBank/DDBJ databases">
        <title>Draft genome sequence of Diplodia seriata F98.1, a fungal species involved in grapevine trunk diseases.</title>
        <authorList>
            <person name="Robert-Siegwald G."/>
            <person name="Vallet J."/>
            <person name="Abou-Mansour E."/>
            <person name="Xu J."/>
            <person name="Rey P."/>
            <person name="Bertsch C."/>
            <person name="Rego C."/>
            <person name="Larignon P."/>
            <person name="Fontaine F."/>
            <person name="Lebrun M.-H."/>
        </authorList>
    </citation>
    <scope>NUCLEOTIDE SEQUENCE [LARGE SCALE GENOMIC DNA]</scope>
    <source>
        <strain evidence="4 5">F98.1</strain>
    </source>
</reference>
<dbReference type="SUPFAM" id="SSF48264">
    <property type="entry name" value="Cytochrome P450"/>
    <property type="match status" value="1"/>
</dbReference>
<dbReference type="GO" id="GO:0004497">
    <property type="term" value="F:monooxygenase activity"/>
    <property type="evidence" value="ECO:0007669"/>
    <property type="project" value="InterPro"/>
</dbReference>
<dbReference type="PRINTS" id="PR00463">
    <property type="entry name" value="EP450I"/>
</dbReference>
<dbReference type="OrthoDB" id="1470350at2759"/>
<comment type="caution">
    <text evidence="4">The sequence shown here is derived from an EMBL/GenBank/DDBJ whole genome shotgun (WGS) entry which is preliminary data.</text>
</comment>
<dbReference type="PANTHER" id="PTHR24305:SF166">
    <property type="entry name" value="CYTOCHROME P450 12A4, MITOCHONDRIAL-RELATED"/>
    <property type="match status" value="1"/>
</dbReference>
<dbReference type="GO" id="GO:0016705">
    <property type="term" value="F:oxidoreductase activity, acting on paired donors, with incorporation or reduction of molecular oxygen"/>
    <property type="evidence" value="ECO:0007669"/>
    <property type="project" value="InterPro"/>
</dbReference>
<feature type="transmembrane region" description="Helical" evidence="3">
    <location>
        <begin position="33"/>
        <end position="53"/>
    </location>
</feature>
<dbReference type="Gene3D" id="1.10.630.10">
    <property type="entry name" value="Cytochrome P450"/>
    <property type="match status" value="1"/>
</dbReference>
<keyword evidence="3" id="KW-1133">Transmembrane helix</keyword>
<dbReference type="CDD" id="cd11069">
    <property type="entry name" value="CYP_FUM15-like"/>
    <property type="match status" value="1"/>
</dbReference>
<feature type="binding site" description="axial binding residue" evidence="2">
    <location>
        <position position="498"/>
    </location>
    <ligand>
        <name>heme</name>
        <dbReference type="ChEBI" id="CHEBI:30413"/>
    </ligand>
    <ligandPart>
        <name>Fe</name>
        <dbReference type="ChEBI" id="CHEBI:18248"/>
    </ligandPart>
</feature>
<keyword evidence="2" id="KW-0349">Heme</keyword>
<evidence type="ECO:0000256" key="1">
    <source>
        <dbReference type="ARBA" id="ARBA00010617"/>
    </source>
</evidence>
<accession>A0A1S8BG63</accession>
<keyword evidence="2" id="KW-0479">Metal-binding</keyword>
<dbReference type="STRING" id="420778.A0A1S8BG63"/>
<keyword evidence="3" id="KW-0472">Membrane</keyword>
<dbReference type="Proteomes" id="UP000190776">
    <property type="component" value="Unassembled WGS sequence"/>
</dbReference>
<evidence type="ECO:0000313" key="5">
    <source>
        <dbReference type="Proteomes" id="UP000190776"/>
    </source>
</evidence>
<evidence type="ECO:0000256" key="2">
    <source>
        <dbReference type="PIRSR" id="PIRSR602401-1"/>
    </source>
</evidence>
<protein>
    <submittedName>
        <fullName evidence="4">Protein LUTEIN DEFICIENT 5, chloroplastic</fullName>
    </submittedName>
</protein>
<proteinExistence type="inferred from homology"/>
<dbReference type="InterPro" id="IPR050121">
    <property type="entry name" value="Cytochrome_P450_monoxygenase"/>
</dbReference>